<organism evidence="1 2">
    <name type="scientific">Salinisphaera dokdonensis CL-ES53</name>
    <dbReference type="NCBI Taxonomy" id="1304272"/>
    <lineage>
        <taxon>Bacteria</taxon>
        <taxon>Pseudomonadati</taxon>
        <taxon>Pseudomonadota</taxon>
        <taxon>Gammaproteobacteria</taxon>
        <taxon>Salinisphaerales</taxon>
        <taxon>Salinisphaeraceae</taxon>
        <taxon>Salinisphaera</taxon>
    </lineage>
</organism>
<gene>
    <name evidence="1" type="ORF">SADO_14173</name>
</gene>
<reference evidence="1 2" key="1">
    <citation type="submission" date="2013-03" db="EMBL/GenBank/DDBJ databases">
        <title>Salinisphaera dokdonensis CL-ES53 Genome Sequencing.</title>
        <authorList>
            <person name="Li C."/>
            <person name="Lai Q."/>
            <person name="Shao Z."/>
        </authorList>
    </citation>
    <scope>NUCLEOTIDE SEQUENCE [LARGE SCALE GENOMIC DNA]</scope>
    <source>
        <strain evidence="1 2">CL-ES53</strain>
    </source>
</reference>
<sequence>MGALEFGTELANAGYVITGFFEQRVDTLVVGLGNGLSCQRPHGAAIRNVIGPSAPKGPPYLRLSATWRRVGVLSL</sequence>
<dbReference type="EMBL" id="APND01000004">
    <property type="protein sequence ID" value="MES1930406.1"/>
    <property type="molecule type" value="Genomic_DNA"/>
</dbReference>
<name>A0ABV2B3E4_9GAMM</name>
<keyword evidence="2" id="KW-1185">Reference proteome</keyword>
<comment type="caution">
    <text evidence="1">The sequence shown here is derived from an EMBL/GenBank/DDBJ whole genome shotgun (WGS) entry which is preliminary data.</text>
</comment>
<evidence type="ECO:0000313" key="1">
    <source>
        <dbReference type="EMBL" id="MES1930406.1"/>
    </source>
</evidence>
<accession>A0ABV2B3E4</accession>
<protein>
    <submittedName>
        <fullName evidence="1">Uncharacterized protein</fullName>
    </submittedName>
</protein>
<dbReference type="Proteomes" id="UP001460888">
    <property type="component" value="Unassembled WGS sequence"/>
</dbReference>
<proteinExistence type="predicted"/>
<evidence type="ECO:0000313" key="2">
    <source>
        <dbReference type="Proteomes" id="UP001460888"/>
    </source>
</evidence>